<sequence>MRRFLTRLHKGKRSSSGSPTDSVRSFEHSNKTSASNNSGYSLNEKTLGKLHKAVWQEDVRKVRLLVRREPMVGDNENRTPLHLACAKGNEEIVRELLEFNAKVNVTDKNLETPLMKAIQSKSYECVDLLIAYKADLNFVDKNGDTAIHQVVRAGSLALTERILTAGTSIDLPNKYLLTPLHLAVNNGNTAMVAFLLEHQAKVDCVDVNKRSALMFGCIIGNLPIVELLIQNGANIRLKDNDGFTALKYAQLYHHAECKMAVLEARKHWRLTQSDNSANSSRAGVCSPNNHSQVSTDEDALYSHRAKKSPAKTSSSKSVSILSDKAHVSIPKIFTENDETRYQPIGSELDRSDASSVVGQFAEEADISDVSELEHISEEKSLPNWYSSNEPHEVFAQETEVPLSSGVLRLTTPSELQINVCDPEILRISRAGQWNFQQSLSQLSLFSNEATPTKTCTMSVVESPGYSTMEATVRSTESKIKQDEQATRNIVLAQRNRSPIVSSHSHGVDGDGTENPSSIACGSRHSPDGELATTPSPPIPVLSVSSIASTIAPQVSLSQCVIPSGDTLNNNVNRNDSVVNQCEETVVNFQNSTDRQVQNTLFSKVHMNLPFKRIDSSTRYSPVDRVLKLDEDSWNSDTDTEGKNKMATVEAMIGQKIREHAGMSFLSQSTGRSSASNPIASPMAGLPSANNLINEVDRITSGWDTDEDIKSTLSKSRPNSRQLGCQFDISGPEMMKTDGLPHKSGEEENLMMHSDWDSKSPSMRTQNVDQFNEFTLARETQLGTSNFRIDDQHTESSNAFYGPLKRAVEWDSSEDSLSIDSNGDSCDEEMGEVGSRISKEEMSCTINPETMIGEQFDMLGDKGIVSGFSDDCGMQGGPLPMSKLCKESEDENSIKQDCKQKWSASVRGHVMVSLQSAASEEDESEQMNLSPIVEVDEELGNSGHDKLWSGIAVYPQSNVVQKDLTVVLSSGNLSPYQYAIVEHKAAYSEDSSASDDMFANETIKDKQSGNEDIMTIHEELRSFGDKRDGSTVVIPQVAELQAPDQIISSTLNFSTLNGVSSMPDLPRVRDTRQKRIPPRRKAYVINEENKEQFAEFLGGCIKQVEKKKTEDYLFRGDINRNETDEEDEFDETTDDPHVTLEDFVTADEKASMHSTESDLARFAGINLKNGDDNQVIISTDRTGRWVTGVSPKCVPRTPRSTKSGSKVPHLDATIENTESMTLASSTEPVPDPSRTGLLSERTRHSPSSSGAIQSMPPSVENGSQQSVDLSRTSFTQTKPPENTLSDRRVCEMLNELTQKMLPNHAQRTEGAVEDVGVFSVENLQNKLITALRALQLEHKSHEELEQARDAAESRLRNLTLKVAGMKAVGEFDETFGELMNSTEINQLTLLRTEIAESKFKLAAEQDERKNVEQALKESQQWLKEREKHLMELEEQKLESKTEITHLTERLKTVDDEKKKADALLQEALSEIQQYKMDIAKVGQLKTELYGIREILEQERASWSSEISQLKQELYTIQQTAHTNSLNHGTSEVNKQNIPLSAKHGGPSHSTVTFLPEKTLIPAEPIKKSNFGCQYPVCKDVGTDVQSLADIGELHITVGGQIVDAKLMSENCPANANLSKRTFEWDKLVSEYERLQDSLKVAEEKLSNIQEADQLLFEKLILVVTGKDDDPGLTTRLNQLPQSEQQRLHACFSLFYKSQKAPENPEMPKLNQNTLEEFMKLLTSTEERVNQLHCIMESSKRSHEVEVDQLREQLTASEAQVMVLKVALENKEQKSMTDLALSRRTCQQITQTDTDEPADSNPLNLKNHVIKELCSRLERTEQKVKNLSRTNSGNLSFEHSAKREDSIHKGHTVERSKLHYSRPSTPVCDEILALRQRVTELQFDHDRLIKENEWLTAKAEQAKVHSGKRKVNTRYPNPVYSTAPPIPICPVFPSGLANTIMSPMNLGFPNCLCIQQTPWSPTHSVTSKCVMNHDCCDAHENASSQKSLRQCSAPHPSCGRSNNRPLRQTLSKTNYQSSWSLDQDEPELEDNSHLVDLHFVNDNKTIIKSQASERMCEDLLEKLRPEIDRSIIRHIEASDAERISRNLFNTLSVANTINTEEPFEKIYDGNTTSMILSNVERNLKNLEKRFKSHSKPPIDSDEYLDFLKSKYFV</sequence>
<dbReference type="PROSITE" id="PS50297">
    <property type="entry name" value="ANK_REP_REGION"/>
    <property type="match status" value="4"/>
</dbReference>
<feature type="compositionally biased region" description="Polar residues" evidence="3">
    <location>
        <begin position="710"/>
        <end position="722"/>
    </location>
</feature>
<reference evidence="4" key="1">
    <citation type="submission" date="2019-07" db="EMBL/GenBank/DDBJ databases">
        <title>Annotation for the trematode Paragonimus miyazaki's.</title>
        <authorList>
            <person name="Choi Y.-J."/>
        </authorList>
    </citation>
    <scope>NUCLEOTIDE SEQUENCE</scope>
    <source>
        <strain evidence="4">Japan</strain>
    </source>
</reference>
<protein>
    <recommendedName>
        <fullName evidence="6">Ankyrin repeat domain-containing protein 26</fullName>
    </recommendedName>
</protein>
<feature type="region of interest" description="Disordered" evidence="3">
    <location>
        <begin position="1"/>
        <end position="42"/>
    </location>
</feature>
<dbReference type="Pfam" id="PF12796">
    <property type="entry name" value="Ank_2"/>
    <property type="match status" value="2"/>
</dbReference>
<accession>A0A8S9YZX3</accession>
<organism evidence="4 5">
    <name type="scientific">Paragonimus skrjabini miyazakii</name>
    <dbReference type="NCBI Taxonomy" id="59628"/>
    <lineage>
        <taxon>Eukaryota</taxon>
        <taxon>Metazoa</taxon>
        <taxon>Spiralia</taxon>
        <taxon>Lophotrochozoa</taxon>
        <taxon>Platyhelminthes</taxon>
        <taxon>Trematoda</taxon>
        <taxon>Digenea</taxon>
        <taxon>Plagiorchiida</taxon>
        <taxon>Troglotremata</taxon>
        <taxon>Troglotrematidae</taxon>
        <taxon>Paragonimus</taxon>
    </lineage>
</organism>
<name>A0A8S9YZX3_9TREM</name>
<gene>
    <name evidence="4" type="ORF">EG68_03878</name>
</gene>
<feature type="repeat" description="ANK" evidence="1">
    <location>
        <begin position="109"/>
        <end position="141"/>
    </location>
</feature>
<feature type="compositionally biased region" description="Polar residues" evidence="3">
    <location>
        <begin position="273"/>
        <end position="294"/>
    </location>
</feature>
<feature type="region of interest" description="Disordered" evidence="3">
    <location>
        <begin position="1985"/>
        <end position="2007"/>
    </location>
</feature>
<feature type="compositionally biased region" description="Polar residues" evidence="3">
    <location>
        <begin position="494"/>
        <end position="504"/>
    </location>
</feature>
<dbReference type="PRINTS" id="PR01415">
    <property type="entry name" value="ANKYRIN"/>
</dbReference>
<dbReference type="InterPro" id="IPR036770">
    <property type="entry name" value="Ankyrin_rpt-contain_sf"/>
</dbReference>
<dbReference type="InterPro" id="IPR050657">
    <property type="entry name" value="Ankyrin_repeat_domain"/>
</dbReference>
<feature type="region of interest" description="Disordered" evidence="3">
    <location>
        <begin position="476"/>
        <end position="536"/>
    </location>
</feature>
<feature type="compositionally biased region" description="Polar residues" evidence="3">
    <location>
        <begin position="1997"/>
        <end position="2007"/>
    </location>
</feature>
<proteinExistence type="predicted"/>
<keyword evidence="1" id="KW-0040">ANK repeat</keyword>
<feature type="compositionally biased region" description="Polar residues" evidence="3">
    <location>
        <begin position="31"/>
        <end position="42"/>
    </location>
</feature>
<feature type="region of interest" description="Disordered" evidence="3">
    <location>
        <begin position="1187"/>
        <end position="1281"/>
    </location>
</feature>
<keyword evidence="2" id="KW-0175">Coiled coil</keyword>
<evidence type="ECO:0008006" key="6">
    <source>
        <dbReference type="Google" id="ProtNLM"/>
    </source>
</evidence>
<feature type="compositionally biased region" description="Basic and acidic residues" evidence="3">
    <location>
        <begin position="476"/>
        <end position="485"/>
    </location>
</feature>
<evidence type="ECO:0000256" key="2">
    <source>
        <dbReference type="SAM" id="Coils"/>
    </source>
</evidence>
<feature type="coiled-coil region" evidence="2">
    <location>
        <begin position="1738"/>
        <end position="1765"/>
    </location>
</feature>
<feature type="repeat" description="ANK" evidence="1">
    <location>
        <begin position="76"/>
        <end position="108"/>
    </location>
</feature>
<dbReference type="SMART" id="SM00248">
    <property type="entry name" value="ANK"/>
    <property type="match status" value="5"/>
</dbReference>
<feature type="compositionally biased region" description="Polar residues" evidence="3">
    <location>
        <begin position="1213"/>
        <end position="1226"/>
    </location>
</feature>
<feature type="repeat" description="ANK" evidence="1">
    <location>
        <begin position="142"/>
        <end position="174"/>
    </location>
</feature>
<evidence type="ECO:0000256" key="1">
    <source>
        <dbReference type="PROSITE-ProRule" id="PRU00023"/>
    </source>
</evidence>
<feature type="coiled-coil region" evidence="2">
    <location>
        <begin position="1623"/>
        <end position="1650"/>
    </location>
</feature>
<evidence type="ECO:0000256" key="3">
    <source>
        <dbReference type="SAM" id="MobiDB-lite"/>
    </source>
</evidence>
<dbReference type="PROSITE" id="PS50088">
    <property type="entry name" value="ANK_REPEAT"/>
    <property type="match status" value="5"/>
</dbReference>
<feature type="coiled-coil region" evidence="2">
    <location>
        <begin position="1333"/>
        <end position="1360"/>
    </location>
</feature>
<dbReference type="InterPro" id="IPR002110">
    <property type="entry name" value="Ankyrin_rpt"/>
</dbReference>
<feature type="compositionally biased region" description="Polar residues" evidence="3">
    <location>
        <begin position="14"/>
        <end position="23"/>
    </location>
</feature>
<feature type="region of interest" description="Disordered" evidence="3">
    <location>
        <begin position="273"/>
        <end position="317"/>
    </location>
</feature>
<feature type="compositionally biased region" description="Basic residues" evidence="3">
    <location>
        <begin position="1"/>
        <end position="13"/>
    </location>
</feature>
<feature type="repeat" description="ANK" evidence="1">
    <location>
        <begin position="175"/>
        <end position="207"/>
    </location>
</feature>
<feature type="region of interest" description="Disordered" evidence="3">
    <location>
        <begin position="710"/>
        <end position="733"/>
    </location>
</feature>
<dbReference type="SUPFAM" id="SSF48403">
    <property type="entry name" value="Ankyrin repeat"/>
    <property type="match status" value="1"/>
</dbReference>
<dbReference type="PANTHER" id="PTHR24147">
    <property type="entry name" value="ANKYRIN REPEAT DOMAIN 36-RELATED"/>
    <property type="match status" value="1"/>
</dbReference>
<feature type="compositionally biased region" description="Polar residues" evidence="3">
    <location>
        <begin position="1244"/>
        <end position="1281"/>
    </location>
</feature>
<comment type="caution">
    <text evidence="4">The sequence shown here is derived from an EMBL/GenBank/DDBJ whole genome shotgun (WGS) entry which is preliminary data.</text>
</comment>
<dbReference type="Proteomes" id="UP000822476">
    <property type="component" value="Unassembled WGS sequence"/>
</dbReference>
<evidence type="ECO:0000313" key="5">
    <source>
        <dbReference type="Proteomes" id="UP000822476"/>
    </source>
</evidence>
<dbReference type="Gene3D" id="1.25.40.20">
    <property type="entry name" value="Ankyrin repeat-containing domain"/>
    <property type="match status" value="2"/>
</dbReference>
<feature type="coiled-coil region" evidence="2">
    <location>
        <begin position="1393"/>
        <end position="1511"/>
    </location>
</feature>
<feature type="repeat" description="ANK" evidence="1">
    <location>
        <begin position="208"/>
        <end position="240"/>
    </location>
</feature>
<dbReference type="PANTHER" id="PTHR24147:SF53">
    <property type="entry name" value="ANKYRIN REPEAT DOMAIN 26"/>
    <property type="match status" value="1"/>
</dbReference>
<dbReference type="EMBL" id="JTDE01001528">
    <property type="protein sequence ID" value="KAF7258800.1"/>
    <property type="molecule type" value="Genomic_DNA"/>
</dbReference>
<keyword evidence="5" id="KW-1185">Reference proteome</keyword>
<dbReference type="OrthoDB" id="6066131at2759"/>
<evidence type="ECO:0000313" key="4">
    <source>
        <dbReference type="EMBL" id="KAF7258800.1"/>
    </source>
</evidence>